<feature type="coiled-coil region" evidence="1">
    <location>
        <begin position="140"/>
        <end position="174"/>
    </location>
</feature>
<accession>T1JGV1</accession>
<keyword evidence="1" id="KW-0175">Coiled coil</keyword>
<dbReference type="EnsemblMetazoa" id="SMAR013076-RA">
    <property type="protein sequence ID" value="SMAR013076-PA"/>
    <property type="gene ID" value="SMAR013076"/>
</dbReference>
<dbReference type="STRING" id="126957.T1JGV1"/>
<dbReference type="Proteomes" id="UP000014500">
    <property type="component" value="Unassembled WGS sequence"/>
</dbReference>
<feature type="coiled-coil region" evidence="1">
    <location>
        <begin position="268"/>
        <end position="295"/>
    </location>
</feature>
<feature type="compositionally biased region" description="Polar residues" evidence="2">
    <location>
        <begin position="365"/>
        <end position="380"/>
    </location>
</feature>
<feature type="region of interest" description="Disordered" evidence="2">
    <location>
        <begin position="195"/>
        <end position="217"/>
    </location>
</feature>
<reference evidence="3" key="2">
    <citation type="submission" date="2015-02" db="UniProtKB">
        <authorList>
            <consortium name="EnsemblMetazoa"/>
        </authorList>
    </citation>
    <scope>IDENTIFICATION</scope>
</reference>
<evidence type="ECO:0000313" key="3">
    <source>
        <dbReference type="EnsemblMetazoa" id="SMAR013076-PA"/>
    </source>
</evidence>
<feature type="region of interest" description="Disordered" evidence="2">
    <location>
        <begin position="433"/>
        <end position="459"/>
    </location>
</feature>
<evidence type="ECO:0000256" key="1">
    <source>
        <dbReference type="SAM" id="Coils"/>
    </source>
</evidence>
<feature type="compositionally biased region" description="Basic and acidic residues" evidence="2">
    <location>
        <begin position="203"/>
        <end position="217"/>
    </location>
</feature>
<dbReference type="AlphaFoldDB" id="T1JGV1"/>
<feature type="coiled-coil region" evidence="1">
    <location>
        <begin position="85"/>
        <end position="112"/>
    </location>
</feature>
<protein>
    <submittedName>
        <fullName evidence="3">Uncharacterized protein</fullName>
    </submittedName>
</protein>
<dbReference type="OMA" id="INCAART"/>
<dbReference type="HOGENOM" id="CLU_455857_0_0_1"/>
<organism evidence="3 4">
    <name type="scientific">Strigamia maritima</name>
    <name type="common">European centipede</name>
    <name type="synonym">Geophilus maritimus</name>
    <dbReference type="NCBI Taxonomy" id="126957"/>
    <lineage>
        <taxon>Eukaryota</taxon>
        <taxon>Metazoa</taxon>
        <taxon>Ecdysozoa</taxon>
        <taxon>Arthropoda</taxon>
        <taxon>Myriapoda</taxon>
        <taxon>Chilopoda</taxon>
        <taxon>Pleurostigmophora</taxon>
        <taxon>Geophilomorpha</taxon>
        <taxon>Linotaeniidae</taxon>
        <taxon>Strigamia</taxon>
    </lineage>
</organism>
<feature type="compositionally biased region" description="Polar residues" evidence="2">
    <location>
        <begin position="324"/>
        <end position="336"/>
    </location>
</feature>
<dbReference type="eggNOG" id="ENOG502QUCA">
    <property type="taxonomic scope" value="Eukaryota"/>
</dbReference>
<evidence type="ECO:0000313" key="4">
    <source>
        <dbReference type="Proteomes" id="UP000014500"/>
    </source>
</evidence>
<dbReference type="EMBL" id="JH432212">
    <property type="status" value="NOT_ANNOTATED_CDS"/>
    <property type="molecule type" value="Genomic_DNA"/>
</dbReference>
<feature type="region of interest" description="Disordered" evidence="2">
    <location>
        <begin position="471"/>
        <end position="498"/>
    </location>
</feature>
<reference evidence="4" key="1">
    <citation type="submission" date="2011-05" db="EMBL/GenBank/DDBJ databases">
        <authorList>
            <person name="Richards S.R."/>
            <person name="Qu J."/>
            <person name="Jiang H."/>
            <person name="Jhangiani S.N."/>
            <person name="Agravi P."/>
            <person name="Goodspeed R."/>
            <person name="Gross S."/>
            <person name="Mandapat C."/>
            <person name="Jackson L."/>
            <person name="Mathew T."/>
            <person name="Pu L."/>
            <person name="Thornton R."/>
            <person name="Saada N."/>
            <person name="Wilczek-Boney K.B."/>
            <person name="Lee S."/>
            <person name="Kovar C."/>
            <person name="Wu Y."/>
            <person name="Scherer S.E."/>
            <person name="Worley K.C."/>
            <person name="Muzny D.M."/>
            <person name="Gibbs R."/>
        </authorList>
    </citation>
    <scope>NUCLEOTIDE SEQUENCE</scope>
    <source>
        <strain evidence="4">Brora</strain>
    </source>
</reference>
<feature type="compositionally biased region" description="Polar residues" evidence="2">
    <location>
        <begin position="349"/>
        <end position="358"/>
    </location>
</feature>
<feature type="compositionally biased region" description="Low complexity" evidence="2">
    <location>
        <begin position="433"/>
        <end position="451"/>
    </location>
</feature>
<proteinExistence type="predicted"/>
<name>T1JGV1_STRMM</name>
<keyword evidence="4" id="KW-1185">Reference proteome</keyword>
<feature type="region of interest" description="Disordered" evidence="2">
    <location>
        <begin position="312"/>
        <end position="408"/>
    </location>
</feature>
<feature type="compositionally biased region" description="Polar residues" evidence="2">
    <location>
        <begin position="476"/>
        <end position="498"/>
    </location>
</feature>
<sequence length="599" mass="67966">MKTFLCIYVMASNQIPSTDSTECNNNNSVQSKEHPKLVKKTVVAYRPSSKAKKSSSRLQYVANKMNKSPEDLQDEVIQLKKVVSLASISDENSTLKAKIRRTEEENVKKDKQILQYLDPNQNEELRRLLMDKKSAANTTINNLKQRVIKLELSLKEKEQALKKLQTDLKATKVKETKVQLETCYAEIARLKSLNQKKTSPGKAQKEYMEDAESEDKMQSRFENYGPSAVERAYSGKVEYANMTRDQLLSVLVEMEKKLKRQRPDGTSDSKLYHEKKKLEEKLKQVSEELHSYQKLSETRETEIKSLRSTLANLQRSSEKDIGLRQSTSSRIQQNSSEAEKLGSVARETSAPTRSNKQFNPLPVQDSFTMSSTVRKMSSKGTEVRKTGSGLVSPRAKAEDKSDSPNLAGKRSLNKLELDLSKISYDSRRVLSARSSVRSSKLSSSTLSSVHSMQHSESEQWVMQATVRKLPEKSMKLNRTSPTGSKAYPQNKNQASNPVLKSPNKLLINGAESKFQAAGDSQRVVDFHVVEEFRQNRAAKKIQKGWKKHQKDINQIRQEKLQLIRINCAARTIQHGWKKHQGQEIALSDTDHDDDDDVVC</sequence>
<evidence type="ECO:0000256" key="2">
    <source>
        <dbReference type="SAM" id="MobiDB-lite"/>
    </source>
</evidence>